<gene>
    <name evidence="2" type="ORF">I551_1676</name>
</gene>
<protein>
    <recommendedName>
        <fullName evidence="4">Exported repetitive domain protein</fullName>
    </recommendedName>
</protein>
<keyword evidence="3" id="KW-1185">Reference proteome</keyword>
<evidence type="ECO:0000256" key="1">
    <source>
        <dbReference type="SAM" id="MobiDB-lite"/>
    </source>
</evidence>
<feature type="compositionally biased region" description="Low complexity" evidence="1">
    <location>
        <begin position="89"/>
        <end position="109"/>
    </location>
</feature>
<reference evidence="2 3" key="1">
    <citation type="submission" date="2014-01" db="EMBL/GenBank/DDBJ databases">
        <authorList>
            <person name="Dobos K."/>
            <person name="Lenaerts A."/>
            <person name="Ordway D."/>
            <person name="DeGroote M.A."/>
            <person name="Parker T."/>
            <person name="Sizemore C."/>
            <person name="Tallon L.J."/>
            <person name="Sadzewicz L.K."/>
            <person name="Sengamalay N."/>
            <person name="Fraser C.M."/>
            <person name="Hine E."/>
            <person name="Shefchek K.A."/>
            <person name="Das S.P."/>
            <person name="Tettelin H."/>
        </authorList>
    </citation>
    <scope>NUCLEOTIDE SEQUENCE [LARGE SCALE GENOMIC DNA]</scope>
    <source>
        <strain evidence="2 3">Harvey</strain>
    </source>
</reference>
<evidence type="ECO:0000313" key="3">
    <source>
        <dbReference type="Proteomes" id="UP000020681"/>
    </source>
</evidence>
<name>A0ABN0R412_MYCUL</name>
<dbReference type="Proteomes" id="UP000020681">
    <property type="component" value="Unassembled WGS sequence"/>
</dbReference>
<sequence>MVGSSAALLTGGIAHADPAPAPAPAPNIPQQLISSAANAPQILQNLATALGTTPLLGARRLRSRCPQHPASARCCPGWPGRPATAPAVTPAIPGVNTPIPGITAPAAPVAPSPRRR</sequence>
<evidence type="ECO:0008006" key="4">
    <source>
        <dbReference type="Google" id="ProtNLM"/>
    </source>
</evidence>
<dbReference type="EMBL" id="JAOL01000085">
    <property type="protein sequence ID" value="EUA91762.1"/>
    <property type="molecule type" value="Genomic_DNA"/>
</dbReference>
<proteinExistence type="predicted"/>
<comment type="caution">
    <text evidence="2">The sequence shown here is derived from an EMBL/GenBank/DDBJ whole genome shotgun (WGS) entry which is preliminary data.</text>
</comment>
<feature type="region of interest" description="Disordered" evidence="1">
    <location>
        <begin position="89"/>
        <end position="116"/>
    </location>
</feature>
<accession>A0ABN0R412</accession>
<organism evidence="2 3">
    <name type="scientific">Mycobacterium ulcerans str. Harvey</name>
    <dbReference type="NCBI Taxonomy" id="1299332"/>
    <lineage>
        <taxon>Bacteria</taxon>
        <taxon>Bacillati</taxon>
        <taxon>Actinomycetota</taxon>
        <taxon>Actinomycetes</taxon>
        <taxon>Mycobacteriales</taxon>
        <taxon>Mycobacteriaceae</taxon>
        <taxon>Mycobacterium</taxon>
        <taxon>Mycobacterium ulcerans group</taxon>
    </lineage>
</organism>
<evidence type="ECO:0000313" key="2">
    <source>
        <dbReference type="EMBL" id="EUA91762.1"/>
    </source>
</evidence>